<gene>
    <name evidence="4" type="ORF">ACD_78C00115G0018</name>
</gene>
<dbReference type="InterPro" id="IPR055346">
    <property type="entry name" value="Fe-S_cluster_assembly_SufBD"/>
</dbReference>
<dbReference type="GO" id="GO:0016226">
    <property type="term" value="P:iron-sulfur cluster assembly"/>
    <property type="evidence" value="ECO:0007669"/>
    <property type="project" value="InterPro"/>
</dbReference>
<dbReference type="AlphaFoldDB" id="K1YXX0"/>
<feature type="domain" description="SUF system FeS cluster assembly SufBD core" evidence="2">
    <location>
        <begin position="200"/>
        <end position="434"/>
    </location>
</feature>
<evidence type="ECO:0000313" key="4">
    <source>
        <dbReference type="EMBL" id="EKD30234.1"/>
    </source>
</evidence>
<sequence length="462" mass="50938">MSNNSLQSHLDQSDEIVYKNISDAGLSEAVIRKISESNNDPAWMLELRLKALEVFRSKPLPSWGPNLSGLDLDSIRYFAKADMEGDRKNWEDVPVDIKRTFDRLGIPEAEKAMLAGVGAQYDSEVVYHNLRQELRDLGVIFEDMSVAIHEHEELVRSHFMKAIPINDHTFSALHAAVWSGGTFLYVPKGVVIEDPLQAYFRMNARAGGQFEHTIIILEDEAQAHYIEGCSAPKYGTASLHAGCVEIYVGKKARMRYSSVENWSIDTYNLNTKRAIVEEEGFIEWVGGNMGSGVTMLYPCSVLKGRKSSATHIGVALAAAGQDTDTGAKIIHIGEYTTSTVLSKSLSKGWGRATYRGLLDIKPSATGSVAKIECDGLILDSESKSDTFPDIRVGNSSSTVAHEASAGRISEEALFYMRSRGIDEDAAKTMIVNGFLSPVVRELPLEYAAEMNVLIAMEMEKRV</sequence>
<proteinExistence type="inferred from homology"/>
<evidence type="ECO:0000259" key="2">
    <source>
        <dbReference type="Pfam" id="PF01458"/>
    </source>
</evidence>
<protein>
    <recommendedName>
        <fullName evidence="5">Fe-S cluster assembly protein SufB</fullName>
    </recommendedName>
</protein>
<feature type="domain" description="SUF system FeS cluster assembly SufBD N-terminal" evidence="3">
    <location>
        <begin position="91"/>
        <end position="197"/>
    </location>
</feature>
<dbReference type="InterPro" id="IPR010231">
    <property type="entry name" value="SUF_FeS_clus_asmbl_SufB"/>
</dbReference>
<evidence type="ECO:0000256" key="1">
    <source>
        <dbReference type="ARBA" id="ARBA00043967"/>
    </source>
</evidence>
<comment type="caution">
    <text evidence="4">The sequence shown here is derived from an EMBL/GenBank/DDBJ whole genome shotgun (WGS) entry which is preliminary data.</text>
</comment>
<dbReference type="Pfam" id="PF19295">
    <property type="entry name" value="SufBD_N"/>
    <property type="match status" value="1"/>
</dbReference>
<accession>K1YXX0</accession>
<organism evidence="4">
    <name type="scientific">uncultured bacterium</name>
    <name type="common">gcode 4</name>
    <dbReference type="NCBI Taxonomy" id="1234023"/>
    <lineage>
        <taxon>Bacteria</taxon>
        <taxon>environmental samples</taxon>
    </lineage>
</organism>
<comment type="similarity">
    <text evidence="1">Belongs to the iron-sulfur cluster assembly SufBD family.</text>
</comment>
<dbReference type="InterPro" id="IPR000825">
    <property type="entry name" value="SUF_FeS_clus_asmbl_SufBD_core"/>
</dbReference>
<dbReference type="NCBIfam" id="TIGR01980">
    <property type="entry name" value="sufB"/>
    <property type="match status" value="1"/>
</dbReference>
<dbReference type="Pfam" id="PF01458">
    <property type="entry name" value="SUFBD_core"/>
    <property type="match status" value="1"/>
</dbReference>
<name>K1YXX0_9BACT</name>
<dbReference type="EMBL" id="AMFJ01034115">
    <property type="protein sequence ID" value="EKD30234.1"/>
    <property type="molecule type" value="Genomic_DNA"/>
</dbReference>
<dbReference type="InterPro" id="IPR037284">
    <property type="entry name" value="SUF_FeS_clus_asmbl_SufBD_sf"/>
</dbReference>
<dbReference type="InterPro" id="IPR045595">
    <property type="entry name" value="SufBD_N"/>
</dbReference>
<reference evidence="4" key="1">
    <citation type="journal article" date="2012" name="Science">
        <title>Fermentation, hydrogen, and sulfur metabolism in multiple uncultivated bacterial phyla.</title>
        <authorList>
            <person name="Wrighton K.C."/>
            <person name="Thomas B.C."/>
            <person name="Sharon I."/>
            <person name="Miller C.S."/>
            <person name="Castelle C.J."/>
            <person name="VerBerkmoes N.C."/>
            <person name="Wilkins M.J."/>
            <person name="Hettich R.L."/>
            <person name="Lipton M.S."/>
            <person name="Williams K.H."/>
            <person name="Long P.E."/>
            <person name="Banfield J.F."/>
        </authorList>
    </citation>
    <scope>NUCLEOTIDE SEQUENCE [LARGE SCALE GENOMIC DNA]</scope>
</reference>
<evidence type="ECO:0000259" key="3">
    <source>
        <dbReference type="Pfam" id="PF19295"/>
    </source>
</evidence>
<dbReference type="PANTHER" id="PTHR30508:SF1">
    <property type="entry name" value="UPF0051 PROTEIN ABCI8, CHLOROPLASTIC-RELATED"/>
    <property type="match status" value="1"/>
</dbReference>
<evidence type="ECO:0008006" key="5">
    <source>
        <dbReference type="Google" id="ProtNLM"/>
    </source>
</evidence>
<dbReference type="SUPFAM" id="SSF101960">
    <property type="entry name" value="Stabilizer of iron transporter SufD"/>
    <property type="match status" value="1"/>
</dbReference>
<dbReference type="PANTHER" id="PTHR30508">
    <property type="entry name" value="FES CLUSTER ASSEMBLY PROTEIN SUF"/>
    <property type="match status" value="1"/>
</dbReference>